<organism evidence="1 2">
    <name type="scientific">Nonomuraea insulae</name>
    <dbReference type="NCBI Taxonomy" id="1616787"/>
    <lineage>
        <taxon>Bacteria</taxon>
        <taxon>Bacillati</taxon>
        <taxon>Actinomycetota</taxon>
        <taxon>Actinomycetes</taxon>
        <taxon>Streptosporangiales</taxon>
        <taxon>Streptosporangiaceae</taxon>
        <taxon>Nonomuraea</taxon>
    </lineage>
</organism>
<reference evidence="2" key="1">
    <citation type="journal article" date="2019" name="Int. J. Syst. Evol. Microbiol.">
        <title>The Global Catalogue of Microorganisms (GCM) 10K type strain sequencing project: providing services to taxonomists for standard genome sequencing and annotation.</title>
        <authorList>
            <consortium name="The Broad Institute Genomics Platform"/>
            <consortium name="The Broad Institute Genome Sequencing Center for Infectious Disease"/>
            <person name="Wu L."/>
            <person name="Ma J."/>
        </authorList>
    </citation>
    <scope>NUCLEOTIDE SEQUENCE [LARGE SCALE GENOMIC DNA]</scope>
    <source>
        <strain evidence="2">CCUG 53903</strain>
    </source>
</reference>
<proteinExistence type="predicted"/>
<protein>
    <submittedName>
        <fullName evidence="1">Uncharacterized protein</fullName>
    </submittedName>
</protein>
<gene>
    <name evidence="1" type="ORF">ACFPZ3_06070</name>
</gene>
<evidence type="ECO:0000313" key="1">
    <source>
        <dbReference type="EMBL" id="MFC5823410.1"/>
    </source>
</evidence>
<dbReference type="RefSeq" id="WP_379512945.1">
    <property type="nucleotide sequence ID" value="NZ_JBHSPA010000008.1"/>
</dbReference>
<evidence type="ECO:0000313" key="2">
    <source>
        <dbReference type="Proteomes" id="UP001596058"/>
    </source>
</evidence>
<comment type="caution">
    <text evidence="1">The sequence shown here is derived from an EMBL/GenBank/DDBJ whole genome shotgun (WGS) entry which is preliminary data.</text>
</comment>
<name>A0ABW1CEU2_9ACTN</name>
<sequence>MRWPNPPPQPHGSVSRRFELPQTRCHLNVPNDEQEIPRVQTLLELAYSGAEEVALRFREDGAGVQALADAFADL</sequence>
<dbReference type="EMBL" id="JBHSPA010000008">
    <property type="protein sequence ID" value="MFC5823410.1"/>
    <property type="molecule type" value="Genomic_DNA"/>
</dbReference>
<keyword evidence="2" id="KW-1185">Reference proteome</keyword>
<dbReference type="Proteomes" id="UP001596058">
    <property type="component" value="Unassembled WGS sequence"/>
</dbReference>
<accession>A0ABW1CEU2</accession>